<proteinExistence type="predicted"/>
<accession>A0ABD1C5B6</accession>
<protein>
    <recommendedName>
        <fullName evidence="1">Reverse transcriptase zinc-binding domain-containing protein</fullName>
    </recommendedName>
</protein>
<dbReference type="EMBL" id="JBANAX010000050">
    <property type="protein sequence ID" value="KAL1224632.1"/>
    <property type="molecule type" value="Genomic_DNA"/>
</dbReference>
<organism evidence="2 3">
    <name type="scientific">Cardamine amara subsp. amara</name>
    <dbReference type="NCBI Taxonomy" id="228776"/>
    <lineage>
        <taxon>Eukaryota</taxon>
        <taxon>Viridiplantae</taxon>
        <taxon>Streptophyta</taxon>
        <taxon>Embryophyta</taxon>
        <taxon>Tracheophyta</taxon>
        <taxon>Spermatophyta</taxon>
        <taxon>Magnoliopsida</taxon>
        <taxon>eudicotyledons</taxon>
        <taxon>Gunneridae</taxon>
        <taxon>Pentapetalae</taxon>
        <taxon>rosids</taxon>
        <taxon>malvids</taxon>
        <taxon>Brassicales</taxon>
        <taxon>Brassicaceae</taxon>
        <taxon>Cardamineae</taxon>
        <taxon>Cardamine</taxon>
    </lineage>
</organism>
<evidence type="ECO:0000313" key="3">
    <source>
        <dbReference type="Proteomes" id="UP001558713"/>
    </source>
</evidence>
<evidence type="ECO:0000313" key="2">
    <source>
        <dbReference type="EMBL" id="KAL1224632.1"/>
    </source>
</evidence>
<dbReference type="InterPro" id="IPR026960">
    <property type="entry name" value="RVT-Znf"/>
</dbReference>
<dbReference type="Pfam" id="PF13966">
    <property type="entry name" value="zf-RVT"/>
    <property type="match status" value="1"/>
</dbReference>
<reference evidence="2 3" key="1">
    <citation type="submission" date="2024-04" db="EMBL/GenBank/DDBJ databases">
        <title>Genome assembly C_amara_ONT_v2.</title>
        <authorList>
            <person name="Yant L."/>
            <person name="Moore C."/>
            <person name="Slenker M."/>
        </authorList>
    </citation>
    <scope>NUCLEOTIDE SEQUENCE [LARGE SCALE GENOMIC DNA]</scope>
    <source>
        <tissue evidence="2">Leaf</tissue>
    </source>
</reference>
<feature type="domain" description="Reverse transcriptase zinc-binding" evidence="1">
    <location>
        <begin position="52"/>
        <end position="106"/>
    </location>
</feature>
<name>A0ABD1C5B6_CARAN</name>
<dbReference type="Proteomes" id="UP001558713">
    <property type="component" value="Unassembled WGS sequence"/>
</dbReference>
<sequence>MEPVSAGHWSLPHPRSPQALQLHTLLCSVPAPSPSSGQDLWKQPSGSYTNKFSTSGTWAQIRTIPPKVPWCKIVFRESVPKYLFIQWMAFKDRLPTRDRLISWGFNFLAEIS</sequence>
<evidence type="ECO:0000259" key="1">
    <source>
        <dbReference type="Pfam" id="PF13966"/>
    </source>
</evidence>
<dbReference type="AlphaFoldDB" id="A0ABD1C5B6"/>
<gene>
    <name evidence="2" type="ORF">V5N11_000961</name>
</gene>
<keyword evidence="3" id="KW-1185">Reference proteome</keyword>
<comment type="caution">
    <text evidence="2">The sequence shown here is derived from an EMBL/GenBank/DDBJ whole genome shotgun (WGS) entry which is preliminary data.</text>
</comment>